<dbReference type="EMBL" id="GG738845">
    <property type="protein sequence ID" value="EFC50884.1"/>
    <property type="molecule type" value="Genomic_DNA"/>
</dbReference>
<evidence type="ECO:0000256" key="1">
    <source>
        <dbReference type="ARBA" id="ARBA00022679"/>
    </source>
</evidence>
<name>D2UX88_NAEGR</name>
<evidence type="ECO:0000256" key="4">
    <source>
        <dbReference type="ARBA" id="ARBA00022840"/>
    </source>
</evidence>
<dbReference type="GO" id="GO:0005524">
    <property type="term" value="F:ATP binding"/>
    <property type="evidence" value="ECO:0007669"/>
    <property type="project" value="UniProtKB-KW"/>
</dbReference>
<dbReference type="STRING" id="5762.D2UX88"/>
<keyword evidence="4" id="KW-0067">ATP-binding</keyword>
<dbReference type="SUPFAM" id="SSF56112">
    <property type="entry name" value="Protein kinase-like (PK-like)"/>
    <property type="match status" value="1"/>
</dbReference>
<gene>
    <name evidence="7" type="ORF">NAEGRDRAFT_61676</name>
</gene>
<dbReference type="PROSITE" id="PS00108">
    <property type="entry name" value="PROTEIN_KINASE_ST"/>
    <property type="match status" value="1"/>
</dbReference>
<sequence length="347" mass="40062">MASAITKLICKHLVEEETSQKSNLTSPQKGQPNRSLPIGSVVQCIVSASIKFAIQIEREMANTGDKLLYEGTIVNTEDKCIVKLYNNDRDSGFKLWQLRLHYSEMIGYSDLVTKMYINYSDVSYKGTPLEEYIDKNKGVNKTTLMIQLLAQLYFLHEDEVLHNDIKPENIIVYQDYPYFIDFEACKRYARYDQVDEICYDSDKRIIQSSSGTSAYNPPEKERDKNYITPKSDVYSLGLVFAKMLGVALQTKKYIDFELLKKTNDHTICNLIGKMVLHDIKLRPSVQQCLEVLGISKDEFYSYGAPTIDKQIPNITRQEFEELLMSKKRERTELMVESQPEQKKVKSD</sequence>
<dbReference type="Proteomes" id="UP000006671">
    <property type="component" value="Unassembled WGS sequence"/>
</dbReference>
<dbReference type="GO" id="GO:0005634">
    <property type="term" value="C:nucleus"/>
    <property type="evidence" value="ECO:0007669"/>
    <property type="project" value="TreeGrafter"/>
</dbReference>
<dbReference type="OrthoDB" id="4062651at2759"/>
<dbReference type="RefSeq" id="XP_002683628.1">
    <property type="nucleotide sequence ID" value="XM_002683582.1"/>
</dbReference>
<dbReference type="KEGG" id="ngr:NAEGRDRAFT_61676"/>
<dbReference type="GO" id="GO:0005737">
    <property type="term" value="C:cytoplasm"/>
    <property type="evidence" value="ECO:0007669"/>
    <property type="project" value="TreeGrafter"/>
</dbReference>
<protein>
    <submittedName>
        <fullName evidence="7">Predicted protein</fullName>
    </submittedName>
</protein>
<proteinExistence type="inferred from homology"/>
<evidence type="ECO:0000313" key="8">
    <source>
        <dbReference type="Proteomes" id="UP000006671"/>
    </source>
</evidence>
<dbReference type="InterPro" id="IPR000719">
    <property type="entry name" value="Prot_kinase_dom"/>
</dbReference>
<dbReference type="GO" id="GO:0004672">
    <property type="term" value="F:protein kinase activity"/>
    <property type="evidence" value="ECO:0007669"/>
    <property type="project" value="InterPro"/>
</dbReference>
<dbReference type="InterPro" id="IPR008271">
    <property type="entry name" value="Ser/Thr_kinase_AS"/>
</dbReference>
<dbReference type="InterPro" id="IPR050339">
    <property type="entry name" value="CC_SR_Kinase"/>
</dbReference>
<comment type="similarity">
    <text evidence="5">Belongs to the protein kinase superfamily. Ser/Thr protein kinase family. GCN2 subfamily.</text>
</comment>
<dbReference type="PANTHER" id="PTHR11042:SF190">
    <property type="entry name" value="MITOSIS INHIBITOR PROTEIN KINASE MIK1"/>
    <property type="match status" value="1"/>
</dbReference>
<evidence type="ECO:0000313" key="7">
    <source>
        <dbReference type="EMBL" id="EFC50884.1"/>
    </source>
</evidence>
<evidence type="ECO:0000256" key="5">
    <source>
        <dbReference type="ARBA" id="ARBA00037982"/>
    </source>
</evidence>
<dbReference type="AlphaFoldDB" id="D2UX88"/>
<dbReference type="VEuPathDB" id="AmoebaDB:NAEGRDRAFT_61676"/>
<dbReference type="InterPro" id="IPR011009">
    <property type="entry name" value="Kinase-like_dom_sf"/>
</dbReference>
<reference evidence="7 8" key="1">
    <citation type="journal article" date="2010" name="Cell">
        <title>The genome of Naegleria gruberi illuminates early eukaryotic versatility.</title>
        <authorList>
            <person name="Fritz-Laylin L.K."/>
            <person name="Prochnik S.E."/>
            <person name="Ginger M.L."/>
            <person name="Dacks J.B."/>
            <person name="Carpenter M.L."/>
            <person name="Field M.C."/>
            <person name="Kuo A."/>
            <person name="Paredez A."/>
            <person name="Chapman J."/>
            <person name="Pham J."/>
            <person name="Shu S."/>
            <person name="Neupane R."/>
            <person name="Cipriano M."/>
            <person name="Mancuso J."/>
            <person name="Tu H."/>
            <person name="Salamov A."/>
            <person name="Lindquist E."/>
            <person name="Shapiro H."/>
            <person name="Lucas S."/>
            <person name="Grigoriev I.V."/>
            <person name="Cande W.Z."/>
            <person name="Fulton C."/>
            <person name="Rokhsar D.S."/>
            <person name="Dawson S.C."/>
        </authorList>
    </citation>
    <scope>NUCLEOTIDE SEQUENCE [LARGE SCALE GENOMIC DNA]</scope>
    <source>
        <strain evidence="7 8">NEG-M</strain>
    </source>
</reference>
<dbReference type="Gene3D" id="1.10.510.10">
    <property type="entry name" value="Transferase(Phosphotransferase) domain 1"/>
    <property type="match status" value="1"/>
</dbReference>
<evidence type="ECO:0000259" key="6">
    <source>
        <dbReference type="PROSITE" id="PS50011"/>
    </source>
</evidence>
<keyword evidence="3" id="KW-0418">Kinase</keyword>
<feature type="domain" description="Protein kinase" evidence="6">
    <location>
        <begin position="30"/>
        <end position="300"/>
    </location>
</feature>
<keyword evidence="2" id="KW-0547">Nucleotide-binding</keyword>
<dbReference type="GeneID" id="8863704"/>
<keyword evidence="8" id="KW-1185">Reference proteome</keyword>
<accession>D2UX88</accession>
<dbReference type="eggNOG" id="KOG0595">
    <property type="taxonomic scope" value="Eukaryota"/>
</dbReference>
<organism evidence="8">
    <name type="scientific">Naegleria gruberi</name>
    <name type="common">Amoeba</name>
    <dbReference type="NCBI Taxonomy" id="5762"/>
    <lineage>
        <taxon>Eukaryota</taxon>
        <taxon>Discoba</taxon>
        <taxon>Heterolobosea</taxon>
        <taxon>Tetramitia</taxon>
        <taxon>Eutetramitia</taxon>
        <taxon>Vahlkampfiidae</taxon>
        <taxon>Naegleria</taxon>
    </lineage>
</organism>
<evidence type="ECO:0000256" key="2">
    <source>
        <dbReference type="ARBA" id="ARBA00022741"/>
    </source>
</evidence>
<evidence type="ECO:0000256" key="3">
    <source>
        <dbReference type="ARBA" id="ARBA00022777"/>
    </source>
</evidence>
<dbReference type="PANTHER" id="PTHR11042">
    <property type="entry name" value="EUKARYOTIC TRANSLATION INITIATION FACTOR 2-ALPHA KINASE EIF2-ALPHA KINASE -RELATED"/>
    <property type="match status" value="1"/>
</dbReference>
<dbReference type="InParanoid" id="D2UX88"/>
<dbReference type="SMART" id="SM00220">
    <property type="entry name" value="S_TKc"/>
    <property type="match status" value="1"/>
</dbReference>
<dbReference type="Pfam" id="PF00069">
    <property type="entry name" value="Pkinase"/>
    <property type="match status" value="1"/>
</dbReference>
<dbReference type="PROSITE" id="PS50011">
    <property type="entry name" value="PROTEIN_KINASE_DOM"/>
    <property type="match status" value="1"/>
</dbReference>
<keyword evidence="1" id="KW-0808">Transferase</keyword>